<dbReference type="Proteomes" id="UP000784294">
    <property type="component" value="Unassembled WGS sequence"/>
</dbReference>
<reference evidence="2" key="1">
    <citation type="submission" date="2018-11" db="EMBL/GenBank/DDBJ databases">
        <authorList>
            <consortium name="Pathogen Informatics"/>
        </authorList>
    </citation>
    <scope>NUCLEOTIDE SEQUENCE</scope>
</reference>
<comment type="caution">
    <text evidence="2">The sequence shown here is derived from an EMBL/GenBank/DDBJ whole genome shotgun (WGS) entry which is preliminary data.</text>
</comment>
<evidence type="ECO:0000313" key="3">
    <source>
        <dbReference type="Proteomes" id="UP000784294"/>
    </source>
</evidence>
<keyword evidence="3" id="KW-1185">Reference proteome</keyword>
<dbReference type="EMBL" id="CAAALY010058297">
    <property type="protein sequence ID" value="VEL22765.1"/>
    <property type="molecule type" value="Genomic_DNA"/>
</dbReference>
<accession>A0A3S5CHX3</accession>
<sequence length="264" mass="28454">MLPAVVAGLAVPCNGWYRFDHLKHDWCQTGSFWVVKMPQKRSLLICPCQKHPLNTVASGGFAEIDLHTAPPQLATVARFCRLNHLVSALQEICNLLARLHLALSCQPLPGRPSGTDWPPRTDTERNSAAASTSTDACGGRAETQTVLDEATVEGWGHDLLLAVDKHASVIDAVSEPDLSLLACCYPILARVALTTGSSCHFPVHGQACAHGTRFSATHSAAIWCVECATTWPGSGNRAHGPCKRLSSIAPFHDPPTARWLDSLR</sequence>
<feature type="compositionally biased region" description="Polar residues" evidence="1">
    <location>
        <begin position="126"/>
        <end position="135"/>
    </location>
</feature>
<feature type="region of interest" description="Disordered" evidence="1">
    <location>
        <begin position="112"/>
        <end position="139"/>
    </location>
</feature>
<organism evidence="2 3">
    <name type="scientific">Protopolystoma xenopodis</name>
    <dbReference type="NCBI Taxonomy" id="117903"/>
    <lineage>
        <taxon>Eukaryota</taxon>
        <taxon>Metazoa</taxon>
        <taxon>Spiralia</taxon>
        <taxon>Lophotrochozoa</taxon>
        <taxon>Platyhelminthes</taxon>
        <taxon>Monogenea</taxon>
        <taxon>Polyopisthocotylea</taxon>
        <taxon>Polystomatidea</taxon>
        <taxon>Polystomatidae</taxon>
        <taxon>Protopolystoma</taxon>
    </lineage>
</organism>
<gene>
    <name evidence="2" type="ORF">PXEA_LOCUS16205</name>
</gene>
<name>A0A3S5CHX3_9PLAT</name>
<evidence type="ECO:0000256" key="1">
    <source>
        <dbReference type="SAM" id="MobiDB-lite"/>
    </source>
</evidence>
<proteinExistence type="predicted"/>
<evidence type="ECO:0000313" key="2">
    <source>
        <dbReference type="EMBL" id="VEL22765.1"/>
    </source>
</evidence>
<protein>
    <submittedName>
        <fullName evidence="2">Uncharacterized protein</fullName>
    </submittedName>
</protein>
<feature type="non-terminal residue" evidence="2">
    <location>
        <position position="1"/>
    </location>
</feature>
<dbReference type="AlphaFoldDB" id="A0A3S5CHX3"/>